<keyword evidence="5" id="KW-0378">Hydrolase</keyword>
<dbReference type="GO" id="GO:0000166">
    <property type="term" value="F:nucleotide binding"/>
    <property type="evidence" value="ECO:0007669"/>
    <property type="project" value="UniProtKB-KW"/>
</dbReference>
<dbReference type="Proteomes" id="UP000199664">
    <property type="component" value="Unassembled WGS sequence"/>
</dbReference>
<dbReference type="GO" id="GO:0016787">
    <property type="term" value="F:hydrolase activity"/>
    <property type="evidence" value="ECO:0007669"/>
    <property type="project" value="UniProtKB-KW"/>
</dbReference>
<keyword evidence="4" id="KW-0547">Nucleotide-binding</keyword>
<accession>A0A1H7KK90</accession>
<dbReference type="STRING" id="1036779.SAMN04515666_102212"/>
<dbReference type="OrthoDB" id="4829434at2"/>
<dbReference type="EMBL" id="FOAN01000002">
    <property type="protein sequence ID" value="SEK86347.1"/>
    <property type="molecule type" value="Genomic_DNA"/>
</dbReference>
<evidence type="ECO:0000256" key="3">
    <source>
        <dbReference type="ARBA" id="ARBA00022722"/>
    </source>
</evidence>
<evidence type="ECO:0000313" key="7">
    <source>
        <dbReference type="Proteomes" id="UP000199664"/>
    </source>
</evidence>
<evidence type="ECO:0000256" key="5">
    <source>
        <dbReference type="ARBA" id="ARBA00022801"/>
    </source>
</evidence>
<dbReference type="InterPro" id="IPR008201">
    <property type="entry name" value="HepT-like"/>
</dbReference>
<dbReference type="PANTHER" id="PTHR34139">
    <property type="entry name" value="UPF0331 PROTEIN MJ0127"/>
    <property type="match status" value="1"/>
</dbReference>
<dbReference type="PANTHER" id="PTHR34139:SF1">
    <property type="entry name" value="RNASE MJ1380-RELATED"/>
    <property type="match status" value="1"/>
</dbReference>
<gene>
    <name evidence="6" type="ORF">SAMN04515666_102212</name>
</gene>
<evidence type="ECO:0000256" key="2">
    <source>
        <dbReference type="ARBA" id="ARBA00022649"/>
    </source>
</evidence>
<proteinExistence type="predicted"/>
<keyword evidence="2" id="KW-1277">Toxin-antitoxin system</keyword>
<name>A0A1H7KK90_9HYPH</name>
<dbReference type="RefSeq" id="WP_091831053.1">
    <property type="nucleotide sequence ID" value="NZ_FOAN01000002.1"/>
</dbReference>
<evidence type="ECO:0000256" key="4">
    <source>
        <dbReference type="ARBA" id="ARBA00022741"/>
    </source>
</evidence>
<organism evidence="6 7">
    <name type="scientific">Bosea lupini</name>
    <dbReference type="NCBI Taxonomy" id="1036779"/>
    <lineage>
        <taxon>Bacteria</taxon>
        <taxon>Pseudomonadati</taxon>
        <taxon>Pseudomonadota</taxon>
        <taxon>Alphaproteobacteria</taxon>
        <taxon>Hyphomicrobiales</taxon>
        <taxon>Boseaceae</taxon>
        <taxon>Bosea</taxon>
    </lineage>
</organism>
<evidence type="ECO:0000313" key="6">
    <source>
        <dbReference type="EMBL" id="SEK86347.1"/>
    </source>
</evidence>
<dbReference type="InterPro" id="IPR051813">
    <property type="entry name" value="HepT_RNase_toxin"/>
</dbReference>
<dbReference type="GO" id="GO:0110001">
    <property type="term" value="C:toxin-antitoxin complex"/>
    <property type="evidence" value="ECO:0007669"/>
    <property type="project" value="InterPro"/>
</dbReference>
<dbReference type="AlphaFoldDB" id="A0A1H7KK90"/>
<protein>
    <submittedName>
        <fullName evidence="6">Uncharacterized conserved protein, contains HEPN domain</fullName>
    </submittedName>
</protein>
<keyword evidence="7" id="KW-1185">Reference proteome</keyword>
<evidence type="ECO:0000256" key="1">
    <source>
        <dbReference type="ARBA" id="ARBA00022553"/>
    </source>
</evidence>
<dbReference type="Pfam" id="PF01934">
    <property type="entry name" value="HepT-like"/>
    <property type="match status" value="1"/>
</dbReference>
<keyword evidence="1" id="KW-0597">Phosphoprotein</keyword>
<keyword evidence="3" id="KW-0540">Nuclease</keyword>
<sequence>MASTVGDRISHIKDAIANIRAMRQTNGDEQIKRDPILRAALERFFEIISEASRHVPAEWRAAHPHIPWRQIAGIGNILRHAYDGIDVDTLLNATTTDLDVLEQALDAFLAAGGTSSE</sequence>
<dbReference type="GO" id="GO:0004540">
    <property type="term" value="F:RNA nuclease activity"/>
    <property type="evidence" value="ECO:0007669"/>
    <property type="project" value="InterPro"/>
</dbReference>
<reference evidence="7" key="1">
    <citation type="submission" date="2016-10" db="EMBL/GenBank/DDBJ databases">
        <authorList>
            <person name="Varghese N."/>
            <person name="Submissions S."/>
        </authorList>
    </citation>
    <scope>NUCLEOTIDE SEQUENCE [LARGE SCALE GENOMIC DNA]</scope>
    <source>
        <strain evidence="7">LMG 26383,CCUG 61248,R- 45681</strain>
    </source>
</reference>